<dbReference type="EMBL" id="JAKOGI010000599">
    <property type="protein sequence ID" value="KAJ8432555.1"/>
    <property type="molecule type" value="Genomic_DNA"/>
</dbReference>
<evidence type="ECO:0000313" key="4">
    <source>
        <dbReference type="EMBL" id="KAJ8432555.1"/>
    </source>
</evidence>
<dbReference type="Proteomes" id="UP001153076">
    <property type="component" value="Unassembled WGS sequence"/>
</dbReference>
<dbReference type="Gene3D" id="3.40.50.1820">
    <property type="entry name" value="alpha/beta hydrolase"/>
    <property type="match status" value="1"/>
</dbReference>
<dbReference type="AlphaFoldDB" id="A0A9Q1Q936"/>
<dbReference type="OrthoDB" id="2130629at2759"/>
<keyword evidence="2" id="KW-0732">Signal</keyword>
<evidence type="ECO:0000256" key="2">
    <source>
        <dbReference type="ARBA" id="ARBA00022729"/>
    </source>
</evidence>
<reference evidence="4" key="1">
    <citation type="submission" date="2022-04" db="EMBL/GenBank/DDBJ databases">
        <title>Carnegiea gigantea Genome sequencing and assembly v2.</title>
        <authorList>
            <person name="Copetti D."/>
            <person name="Sanderson M.J."/>
            <person name="Burquez A."/>
            <person name="Wojciechowski M.F."/>
        </authorList>
    </citation>
    <scope>NUCLEOTIDE SEQUENCE</scope>
    <source>
        <strain evidence="4">SGP5-SGP5p</strain>
        <tissue evidence="4">Aerial part</tissue>
    </source>
</reference>
<dbReference type="PANTHER" id="PTHR11010">
    <property type="entry name" value="PROTEASE S28 PRO-X CARBOXYPEPTIDASE-RELATED"/>
    <property type="match status" value="1"/>
</dbReference>
<keyword evidence="3" id="KW-0378">Hydrolase</keyword>
<sequence length="155" mass="17183">MVTPIGQTLKDSMSPIEPFDLTAWILQFHSSFARLCRVLVAWFRLKYPHVAIGAMASSDPILYFDNIIPQDCFYTVETSGNCYTIICSSWGDNDKIAAPLEFLKLLFTEIAQYNPSKPNKDYIKAACDAIVSEAKSASGDLLDGIYSRVVTALGE</sequence>
<comment type="caution">
    <text evidence="4">The sequence shown here is derived from an EMBL/GenBank/DDBJ whole genome shotgun (WGS) entry which is preliminary data.</text>
</comment>
<dbReference type="GO" id="GO:0006508">
    <property type="term" value="P:proteolysis"/>
    <property type="evidence" value="ECO:0007669"/>
    <property type="project" value="UniProtKB-KW"/>
</dbReference>
<dbReference type="InterPro" id="IPR029058">
    <property type="entry name" value="AB_hydrolase_fold"/>
</dbReference>
<dbReference type="GO" id="GO:0008239">
    <property type="term" value="F:dipeptidyl-peptidase activity"/>
    <property type="evidence" value="ECO:0007669"/>
    <property type="project" value="TreeGrafter"/>
</dbReference>
<evidence type="ECO:0000256" key="1">
    <source>
        <dbReference type="ARBA" id="ARBA00022670"/>
    </source>
</evidence>
<evidence type="ECO:0000256" key="3">
    <source>
        <dbReference type="ARBA" id="ARBA00022801"/>
    </source>
</evidence>
<protein>
    <submittedName>
        <fullName evidence="4">Uncharacterized protein</fullName>
    </submittedName>
</protein>
<evidence type="ECO:0000313" key="5">
    <source>
        <dbReference type="Proteomes" id="UP001153076"/>
    </source>
</evidence>
<accession>A0A9Q1Q936</accession>
<name>A0A9Q1Q936_9CARY</name>
<keyword evidence="1" id="KW-0645">Protease</keyword>
<proteinExistence type="predicted"/>
<dbReference type="PANTHER" id="PTHR11010:SF120">
    <property type="entry name" value="LYSOSOMAL PRO-X CARBOXYPEPTIDASE"/>
    <property type="match status" value="1"/>
</dbReference>
<gene>
    <name evidence="4" type="ORF">Cgig2_009319</name>
</gene>
<keyword evidence="5" id="KW-1185">Reference proteome</keyword>
<organism evidence="4 5">
    <name type="scientific">Carnegiea gigantea</name>
    <dbReference type="NCBI Taxonomy" id="171969"/>
    <lineage>
        <taxon>Eukaryota</taxon>
        <taxon>Viridiplantae</taxon>
        <taxon>Streptophyta</taxon>
        <taxon>Embryophyta</taxon>
        <taxon>Tracheophyta</taxon>
        <taxon>Spermatophyta</taxon>
        <taxon>Magnoliopsida</taxon>
        <taxon>eudicotyledons</taxon>
        <taxon>Gunneridae</taxon>
        <taxon>Pentapetalae</taxon>
        <taxon>Caryophyllales</taxon>
        <taxon>Cactineae</taxon>
        <taxon>Cactaceae</taxon>
        <taxon>Cactoideae</taxon>
        <taxon>Echinocereeae</taxon>
        <taxon>Carnegiea</taxon>
    </lineage>
</organism>